<dbReference type="InterPro" id="IPR052033">
    <property type="entry name" value="Glutaryl-CoA_DH_mitochondrial"/>
</dbReference>
<dbReference type="AlphaFoldDB" id="A0A249JXP7"/>
<dbReference type="Gene3D" id="1.10.540.10">
    <property type="entry name" value="Acyl-CoA dehydrogenase/oxidase, N-terminal domain"/>
    <property type="match status" value="1"/>
</dbReference>
<dbReference type="GO" id="GO:0046949">
    <property type="term" value="P:fatty-acyl-CoA biosynthetic process"/>
    <property type="evidence" value="ECO:0007669"/>
    <property type="project" value="TreeGrafter"/>
</dbReference>
<dbReference type="InterPro" id="IPR006091">
    <property type="entry name" value="Acyl-CoA_Oxase/DH_mid-dom"/>
</dbReference>
<dbReference type="InterPro" id="IPR046373">
    <property type="entry name" value="Acyl-CoA_Oxase/DH_mid-dom_sf"/>
</dbReference>
<comment type="similarity">
    <text evidence="2 7">Belongs to the acyl-CoA dehydrogenase family.</text>
</comment>
<evidence type="ECO:0000256" key="7">
    <source>
        <dbReference type="RuleBase" id="RU362125"/>
    </source>
</evidence>
<evidence type="ECO:0000313" key="12">
    <source>
        <dbReference type="Proteomes" id="UP000217153"/>
    </source>
</evidence>
<dbReference type="Gene3D" id="2.40.110.10">
    <property type="entry name" value="Butyryl-CoA Dehydrogenase, subunit A, domain 2"/>
    <property type="match status" value="1"/>
</dbReference>
<evidence type="ECO:0000259" key="9">
    <source>
        <dbReference type="Pfam" id="PF02770"/>
    </source>
</evidence>
<dbReference type="Pfam" id="PF00441">
    <property type="entry name" value="Acyl-CoA_dh_1"/>
    <property type="match status" value="1"/>
</dbReference>
<dbReference type="Gene3D" id="1.20.140.10">
    <property type="entry name" value="Butyryl-CoA Dehydrogenase, subunit A, domain 3"/>
    <property type="match status" value="1"/>
</dbReference>
<accession>A0A249JXP7</accession>
<dbReference type="FunFam" id="1.10.540.10:FF:000026">
    <property type="entry name" value="Acyl-CoA dehydrogenase medium chain"/>
    <property type="match status" value="1"/>
</dbReference>
<evidence type="ECO:0000256" key="2">
    <source>
        <dbReference type="ARBA" id="ARBA00009347"/>
    </source>
</evidence>
<gene>
    <name evidence="11" type="ORF">B1s21122_02840</name>
</gene>
<dbReference type="EMBL" id="CP016768">
    <property type="protein sequence ID" value="ASY09286.1"/>
    <property type="molecule type" value="Genomic_DNA"/>
</dbReference>
<dbReference type="OrthoDB" id="9770681at2"/>
<dbReference type="SUPFAM" id="SSF56645">
    <property type="entry name" value="Acyl-CoA dehydrogenase NM domain-like"/>
    <property type="match status" value="1"/>
</dbReference>
<evidence type="ECO:0000256" key="1">
    <source>
        <dbReference type="ARBA" id="ARBA00001974"/>
    </source>
</evidence>
<dbReference type="SUPFAM" id="SSF47203">
    <property type="entry name" value="Acyl-CoA dehydrogenase C-terminal domain-like"/>
    <property type="match status" value="1"/>
</dbReference>
<evidence type="ECO:0000256" key="5">
    <source>
        <dbReference type="ARBA" id="ARBA00022946"/>
    </source>
</evidence>
<keyword evidence="3 7" id="KW-0285">Flavoprotein</keyword>
<dbReference type="KEGG" id="abam:B1s21122_02840"/>
<dbReference type="GO" id="GO:0033539">
    <property type="term" value="P:fatty acid beta-oxidation using acyl-CoA dehydrogenase"/>
    <property type="evidence" value="ECO:0007669"/>
    <property type="project" value="TreeGrafter"/>
</dbReference>
<keyword evidence="5" id="KW-0809">Transit peptide</keyword>
<sequence length="394" mass="42646">MSKPAAAPIHPLVLMQVESRLTEEQKAIQTVVRDFAAKELKPNIATWYEDGQLPARELAKALGGIGVLGMHLKNYGCAGTDAMSYGLACLELEAVDSGLRSLVSVQGSLAMFAIYKFGSEAQKQEWLPKMAKGEAIGCFGLTEADHGSNPSGMATFAKKDGSDWIINGSKMWITNGSVADVAIIWAQTDEGIRGFCVPTKTAGIVINPIKHKLSLRASITSELVFNDMRVPDSYRLPEATSLRAPLLCLAEARYGIIFGTVGAARDCFEVSLAYATTREQFDGPISKHQLTQAKFADMATKITTSMLLAYHLADLKDAEKIQPEQISMGKFHNVNAALEIARSARSILGGAGITSEYSIFRHMSNLETVLTYEGTHEIHMLVLGQALTGIAAFR</sequence>
<keyword evidence="12" id="KW-1185">Reference proteome</keyword>
<evidence type="ECO:0000256" key="6">
    <source>
        <dbReference type="ARBA" id="ARBA00023002"/>
    </source>
</evidence>
<dbReference type="Pfam" id="PF02770">
    <property type="entry name" value="Acyl-CoA_dh_M"/>
    <property type="match status" value="1"/>
</dbReference>
<dbReference type="PANTHER" id="PTHR42807">
    <property type="entry name" value="GLUTARYL-COA DEHYDROGENASE, MITOCHONDRIAL"/>
    <property type="match status" value="1"/>
</dbReference>
<evidence type="ECO:0000259" key="10">
    <source>
        <dbReference type="Pfam" id="PF02771"/>
    </source>
</evidence>
<dbReference type="InterPro" id="IPR009075">
    <property type="entry name" value="AcylCo_DH/oxidase_C"/>
</dbReference>
<dbReference type="PANTHER" id="PTHR42807:SF1">
    <property type="entry name" value="GLUTARYL-COA DEHYDROGENASE, MITOCHONDRIAL"/>
    <property type="match status" value="1"/>
</dbReference>
<dbReference type="InterPro" id="IPR013786">
    <property type="entry name" value="AcylCoA_DH/ox_N"/>
</dbReference>
<dbReference type="RefSeq" id="WP_095680591.1">
    <property type="nucleotide sequence ID" value="NZ_CP016768.2"/>
</dbReference>
<dbReference type="GO" id="GO:0000062">
    <property type="term" value="F:fatty-acyl-CoA binding"/>
    <property type="evidence" value="ECO:0007669"/>
    <property type="project" value="TreeGrafter"/>
</dbReference>
<proteinExistence type="inferred from homology"/>
<evidence type="ECO:0000313" key="11">
    <source>
        <dbReference type="EMBL" id="ASY09286.1"/>
    </source>
</evidence>
<dbReference type="InterPro" id="IPR036250">
    <property type="entry name" value="AcylCo_DH-like_C"/>
</dbReference>
<dbReference type="InterPro" id="IPR037069">
    <property type="entry name" value="AcylCoA_DH/ox_N_sf"/>
</dbReference>
<protein>
    <submittedName>
        <fullName evidence="11">Glutaryl-CoA dehydrogenase</fullName>
    </submittedName>
</protein>
<dbReference type="GO" id="GO:0004361">
    <property type="term" value="F:glutaryl-CoA dehydrogenase activity"/>
    <property type="evidence" value="ECO:0007669"/>
    <property type="project" value="TreeGrafter"/>
</dbReference>
<feature type="domain" description="Acyl-CoA oxidase/dehydrogenase middle" evidence="9">
    <location>
        <begin position="138"/>
        <end position="228"/>
    </location>
</feature>
<comment type="cofactor">
    <cofactor evidence="1 7">
        <name>FAD</name>
        <dbReference type="ChEBI" id="CHEBI:57692"/>
    </cofactor>
</comment>
<dbReference type="Pfam" id="PF02771">
    <property type="entry name" value="Acyl-CoA_dh_N"/>
    <property type="match status" value="1"/>
</dbReference>
<keyword evidence="6 7" id="KW-0560">Oxidoreductase</keyword>
<dbReference type="InterPro" id="IPR009100">
    <property type="entry name" value="AcylCoA_DH/oxidase_NM_dom_sf"/>
</dbReference>
<evidence type="ECO:0000259" key="8">
    <source>
        <dbReference type="Pfam" id="PF00441"/>
    </source>
</evidence>
<dbReference type="Proteomes" id="UP000217153">
    <property type="component" value="Chromosome"/>
</dbReference>
<reference evidence="12" key="1">
    <citation type="submission" date="2016-10" db="EMBL/GenBank/DDBJ databases">
        <title>High microdiversification within the ubiquitous acI lineage of Actinobacteria.</title>
        <authorList>
            <person name="Neuenschwander S.M."/>
            <person name="Salcher M."/>
            <person name="Ghai R."/>
            <person name="Pernthaler J."/>
        </authorList>
    </citation>
    <scope>NUCLEOTIDE SEQUENCE [LARGE SCALE GENOMIC DNA]</scope>
</reference>
<name>A0A249JXP7_9ACTN</name>
<evidence type="ECO:0000256" key="4">
    <source>
        <dbReference type="ARBA" id="ARBA00022827"/>
    </source>
</evidence>
<feature type="domain" description="Acyl-CoA dehydrogenase/oxidase C-terminal" evidence="8">
    <location>
        <begin position="248"/>
        <end position="387"/>
    </location>
</feature>
<keyword evidence="4 7" id="KW-0274">FAD</keyword>
<dbReference type="GO" id="GO:0050660">
    <property type="term" value="F:flavin adenine dinucleotide binding"/>
    <property type="evidence" value="ECO:0007669"/>
    <property type="project" value="InterPro"/>
</dbReference>
<organism evidence="11 12">
    <name type="scientific">Candidatus Nanopelagicus limnae</name>
    <dbReference type="NCBI Taxonomy" id="1884634"/>
    <lineage>
        <taxon>Bacteria</taxon>
        <taxon>Bacillati</taxon>
        <taxon>Actinomycetota</taxon>
        <taxon>Actinomycetes</taxon>
        <taxon>Candidatus Nanopelagicales</taxon>
        <taxon>Candidatus Nanopelagicaceae</taxon>
        <taxon>Candidatus Nanopelagicus</taxon>
    </lineage>
</organism>
<evidence type="ECO:0000256" key="3">
    <source>
        <dbReference type="ARBA" id="ARBA00022630"/>
    </source>
</evidence>
<feature type="domain" description="Acyl-CoA dehydrogenase/oxidase N-terminal" evidence="10">
    <location>
        <begin position="22"/>
        <end position="134"/>
    </location>
</feature>